<evidence type="ECO:0000256" key="2">
    <source>
        <dbReference type="ARBA" id="ARBA00022884"/>
    </source>
</evidence>
<dbReference type="Proteomes" id="UP001558652">
    <property type="component" value="Unassembled WGS sequence"/>
</dbReference>
<evidence type="ECO:0000256" key="1">
    <source>
        <dbReference type="ARBA" id="ARBA00022730"/>
    </source>
</evidence>
<reference evidence="4 5" key="1">
    <citation type="submission" date="2024-07" db="EMBL/GenBank/DDBJ databases">
        <title>Chromosome-level genome assembly of the water stick insect Ranatra chinensis (Heteroptera: Nepidae).</title>
        <authorList>
            <person name="Liu X."/>
        </authorList>
    </citation>
    <scope>NUCLEOTIDE SEQUENCE [LARGE SCALE GENOMIC DNA]</scope>
    <source>
        <strain evidence="4">Cailab_2021Rc</strain>
        <tissue evidence="4">Muscle</tissue>
    </source>
</reference>
<proteinExistence type="predicted"/>
<dbReference type="GO" id="GO:0019843">
    <property type="term" value="F:rRNA binding"/>
    <property type="evidence" value="ECO:0007669"/>
    <property type="project" value="UniProtKB-KW"/>
</dbReference>
<gene>
    <name evidence="4" type="ORF">AAG570_011615</name>
</gene>
<dbReference type="Pfam" id="PF14204">
    <property type="entry name" value="Ribosomal_L18_c"/>
    <property type="match status" value="1"/>
</dbReference>
<keyword evidence="5" id="KW-1185">Reference proteome</keyword>
<keyword evidence="1" id="KW-0699">rRNA-binding</keyword>
<sequence>MEGLTSLTSTYLGCTWLITCASSVKRTMTRTRDSSRSTSNMEEMYKKAHAAIRENPARKPVVKEKTPVKKRWNRAKLSLAERKNCIAQKKASFLKKIQAGDVEA</sequence>
<evidence type="ECO:0000313" key="5">
    <source>
        <dbReference type="Proteomes" id="UP001558652"/>
    </source>
</evidence>
<evidence type="ECO:0000259" key="3">
    <source>
        <dbReference type="Pfam" id="PF14204"/>
    </source>
</evidence>
<accession>A0ABD0YL64</accession>
<protein>
    <recommendedName>
        <fullName evidence="3">Large ribosomal subunit protein uL18 C-terminal eukaryotes domain-containing protein</fullName>
    </recommendedName>
</protein>
<dbReference type="Gene3D" id="3.30.420.100">
    <property type="match status" value="1"/>
</dbReference>
<evidence type="ECO:0000313" key="4">
    <source>
        <dbReference type="EMBL" id="KAL1132005.1"/>
    </source>
</evidence>
<dbReference type="InterPro" id="IPR025607">
    <property type="entry name" value="Ribosomal_uL18_C_euk"/>
</dbReference>
<keyword evidence="2" id="KW-0694">RNA-binding</keyword>
<feature type="domain" description="Large ribosomal subunit protein uL18 C-terminal eukaryotes" evidence="3">
    <location>
        <begin position="41"/>
        <end position="94"/>
    </location>
</feature>
<comment type="caution">
    <text evidence="4">The sequence shown here is derived from an EMBL/GenBank/DDBJ whole genome shotgun (WGS) entry which is preliminary data.</text>
</comment>
<name>A0ABD0YL64_9HEMI</name>
<dbReference type="EMBL" id="JBFDAA010000006">
    <property type="protein sequence ID" value="KAL1132005.1"/>
    <property type="molecule type" value="Genomic_DNA"/>
</dbReference>
<dbReference type="AlphaFoldDB" id="A0ABD0YL64"/>
<organism evidence="4 5">
    <name type="scientific">Ranatra chinensis</name>
    <dbReference type="NCBI Taxonomy" id="642074"/>
    <lineage>
        <taxon>Eukaryota</taxon>
        <taxon>Metazoa</taxon>
        <taxon>Ecdysozoa</taxon>
        <taxon>Arthropoda</taxon>
        <taxon>Hexapoda</taxon>
        <taxon>Insecta</taxon>
        <taxon>Pterygota</taxon>
        <taxon>Neoptera</taxon>
        <taxon>Paraneoptera</taxon>
        <taxon>Hemiptera</taxon>
        <taxon>Heteroptera</taxon>
        <taxon>Panheteroptera</taxon>
        <taxon>Nepomorpha</taxon>
        <taxon>Nepidae</taxon>
        <taxon>Ranatrinae</taxon>
        <taxon>Ranatra</taxon>
    </lineage>
</organism>